<evidence type="ECO:0000313" key="1">
    <source>
        <dbReference type="EMBL" id="GAH81594.1"/>
    </source>
</evidence>
<accession>X1JTK2</accession>
<feature type="non-terminal residue" evidence="1">
    <location>
        <position position="1"/>
    </location>
</feature>
<dbReference type="AlphaFoldDB" id="X1JTK2"/>
<sequence>SDHHLLRDLNYKKIFPQPYRTSGENVKTFAEYIGKENNALEAHRKELWGK</sequence>
<gene>
    <name evidence="1" type="ORF">S03H2_59352</name>
</gene>
<dbReference type="EMBL" id="BARU01038161">
    <property type="protein sequence ID" value="GAH81594.1"/>
    <property type="molecule type" value="Genomic_DNA"/>
</dbReference>
<comment type="caution">
    <text evidence="1">The sequence shown here is derived from an EMBL/GenBank/DDBJ whole genome shotgun (WGS) entry which is preliminary data.</text>
</comment>
<proteinExistence type="predicted"/>
<reference evidence="1" key="1">
    <citation type="journal article" date="2014" name="Front. Microbiol.">
        <title>High frequency of phylogenetically diverse reductive dehalogenase-homologous genes in deep subseafloor sedimentary metagenomes.</title>
        <authorList>
            <person name="Kawai M."/>
            <person name="Futagami T."/>
            <person name="Toyoda A."/>
            <person name="Takaki Y."/>
            <person name="Nishi S."/>
            <person name="Hori S."/>
            <person name="Arai W."/>
            <person name="Tsubouchi T."/>
            <person name="Morono Y."/>
            <person name="Uchiyama I."/>
            <person name="Ito T."/>
            <person name="Fujiyama A."/>
            <person name="Inagaki F."/>
            <person name="Takami H."/>
        </authorList>
    </citation>
    <scope>NUCLEOTIDE SEQUENCE</scope>
    <source>
        <strain evidence="1">Expedition CK06-06</strain>
    </source>
</reference>
<protein>
    <submittedName>
        <fullName evidence="1">Uncharacterized protein</fullName>
    </submittedName>
</protein>
<name>X1JTK2_9ZZZZ</name>
<organism evidence="1">
    <name type="scientific">marine sediment metagenome</name>
    <dbReference type="NCBI Taxonomy" id="412755"/>
    <lineage>
        <taxon>unclassified sequences</taxon>
        <taxon>metagenomes</taxon>
        <taxon>ecological metagenomes</taxon>
    </lineage>
</organism>